<protein>
    <submittedName>
        <fullName evidence="2">MarR family transcriptional regulator</fullName>
    </submittedName>
</protein>
<evidence type="ECO:0000259" key="1">
    <source>
        <dbReference type="PROSITE" id="PS50995"/>
    </source>
</evidence>
<sequence>MTSTTPAAALDGRPAATAVTAETVQWLTAEQQVLWRSFLVGTQRLADVLAHELEAQSGLSSHEYEVLVRLSESPGRTLRMAQLADHLAHSRSRLTHTIRRMEQSGLVVRAACTEDARGVNCTMTDHGWDVLVAAAPGHVQSVRDHLVDILTDEQFRALGEAMDAVRVHLTGGPCHAE</sequence>
<dbReference type="EMBL" id="BONK01000010">
    <property type="protein sequence ID" value="GIG22194.1"/>
    <property type="molecule type" value="Genomic_DNA"/>
</dbReference>
<feature type="domain" description="HTH marR-type" evidence="1">
    <location>
        <begin position="31"/>
        <end position="167"/>
    </location>
</feature>
<dbReference type="SMART" id="SM00347">
    <property type="entry name" value="HTH_MARR"/>
    <property type="match status" value="1"/>
</dbReference>
<dbReference type="PANTHER" id="PTHR33164">
    <property type="entry name" value="TRANSCRIPTIONAL REGULATOR, MARR FAMILY"/>
    <property type="match status" value="1"/>
</dbReference>
<organism evidence="2 3">
    <name type="scientific">Cellulomonas chitinilytica</name>
    <dbReference type="NCBI Taxonomy" id="398759"/>
    <lineage>
        <taxon>Bacteria</taxon>
        <taxon>Bacillati</taxon>
        <taxon>Actinomycetota</taxon>
        <taxon>Actinomycetes</taxon>
        <taxon>Micrococcales</taxon>
        <taxon>Cellulomonadaceae</taxon>
        <taxon>Cellulomonas</taxon>
    </lineage>
</organism>
<dbReference type="PROSITE" id="PS50995">
    <property type="entry name" value="HTH_MARR_2"/>
    <property type="match status" value="1"/>
</dbReference>
<dbReference type="RefSeq" id="WP_203756447.1">
    <property type="nucleotide sequence ID" value="NZ_BONK01000010.1"/>
</dbReference>
<dbReference type="Gene3D" id="1.10.10.10">
    <property type="entry name" value="Winged helix-like DNA-binding domain superfamily/Winged helix DNA-binding domain"/>
    <property type="match status" value="1"/>
</dbReference>
<dbReference type="GO" id="GO:0006950">
    <property type="term" value="P:response to stress"/>
    <property type="evidence" value="ECO:0007669"/>
    <property type="project" value="TreeGrafter"/>
</dbReference>
<name>A0A919U3I9_9CELL</name>
<gene>
    <name evidence="2" type="ORF">Cch01nite_29180</name>
</gene>
<evidence type="ECO:0000313" key="2">
    <source>
        <dbReference type="EMBL" id="GIG22194.1"/>
    </source>
</evidence>
<dbReference type="InterPro" id="IPR000835">
    <property type="entry name" value="HTH_MarR-typ"/>
</dbReference>
<dbReference type="GO" id="GO:0003700">
    <property type="term" value="F:DNA-binding transcription factor activity"/>
    <property type="evidence" value="ECO:0007669"/>
    <property type="project" value="InterPro"/>
</dbReference>
<dbReference type="Proteomes" id="UP000632740">
    <property type="component" value="Unassembled WGS sequence"/>
</dbReference>
<dbReference type="SUPFAM" id="SSF46785">
    <property type="entry name" value="Winged helix' DNA-binding domain"/>
    <property type="match status" value="1"/>
</dbReference>
<comment type="caution">
    <text evidence="2">The sequence shown here is derived from an EMBL/GenBank/DDBJ whole genome shotgun (WGS) entry which is preliminary data.</text>
</comment>
<evidence type="ECO:0000313" key="3">
    <source>
        <dbReference type="Proteomes" id="UP000632740"/>
    </source>
</evidence>
<accession>A0A919U3I9</accession>
<dbReference type="InterPro" id="IPR036388">
    <property type="entry name" value="WH-like_DNA-bd_sf"/>
</dbReference>
<dbReference type="Pfam" id="PF12802">
    <property type="entry name" value="MarR_2"/>
    <property type="match status" value="1"/>
</dbReference>
<proteinExistence type="predicted"/>
<keyword evidence="3" id="KW-1185">Reference proteome</keyword>
<dbReference type="InterPro" id="IPR036390">
    <property type="entry name" value="WH_DNA-bd_sf"/>
</dbReference>
<dbReference type="AlphaFoldDB" id="A0A919U3I9"/>
<dbReference type="PANTHER" id="PTHR33164:SF99">
    <property type="entry name" value="MARR FAMILY REGULATORY PROTEIN"/>
    <property type="match status" value="1"/>
</dbReference>
<reference evidence="2" key="1">
    <citation type="submission" date="2021-01" db="EMBL/GenBank/DDBJ databases">
        <title>Whole genome shotgun sequence of Cellulomonas chitinilytica NBRC 110799.</title>
        <authorList>
            <person name="Komaki H."/>
            <person name="Tamura T."/>
        </authorList>
    </citation>
    <scope>NUCLEOTIDE SEQUENCE</scope>
    <source>
        <strain evidence="2">NBRC 110799</strain>
    </source>
</reference>
<dbReference type="InterPro" id="IPR039422">
    <property type="entry name" value="MarR/SlyA-like"/>
</dbReference>